<protein>
    <submittedName>
        <fullName evidence="8">Transcriptional regulator with AAA-type ATPase domain/transcriptional regulatory protein LevR</fullName>
    </submittedName>
</protein>
<evidence type="ECO:0000256" key="2">
    <source>
        <dbReference type="ARBA" id="ARBA00022741"/>
    </source>
</evidence>
<feature type="domain" description="Sigma-54 factor interaction" evidence="5">
    <location>
        <begin position="75"/>
        <end position="309"/>
    </location>
</feature>
<name>A0A7W8D566_9FIRM</name>
<comment type="caution">
    <text evidence="8">The sequence shown here is derived from an EMBL/GenBank/DDBJ whole genome shotgun (WGS) entry which is preliminary data.</text>
</comment>
<dbReference type="Gene3D" id="1.10.1790.10">
    <property type="entry name" value="PRD domain"/>
    <property type="match status" value="1"/>
</dbReference>
<dbReference type="InterPro" id="IPR036388">
    <property type="entry name" value="WH-like_DNA-bd_sf"/>
</dbReference>
<dbReference type="InterPro" id="IPR003593">
    <property type="entry name" value="AAA+_ATPase"/>
</dbReference>
<sequence length="880" mass="100849">MGRKEKIYNFLKDQRIFSEDMGLTTLDIANQMNLQRHNVSSDLNELCREGLLNKTNGRPVRYWAQKRNESAFSIVIGFNGSLKKSIEIAKASMIYPPNGLNTIISGPSGSGKSFLAERMYAFCIEKNIIPHEAPFTIFNCADYASNPQLLLSQLFGHVKGSFTGADADYEGIISKSNGGVLFLDEVHRLPPEGQEMLFLFIDKGYFFRLGDSVHPVYAQERIIAATSEDPQKTMLTTFLRRFPSQIMLPSLVQRPIQEKYELIKYYFQLEATHLGISLLVRSQCIVALMAHNFTGNIGGLKNTIRLVCANAFLNYLSSNKIDDLIRIYIIHLPKEIQIEYLNDSVDNKLLIEMFPEDEIMFFHQSQDKLHSSLSSAYSSEIENIFNSYYDNGLTFEEIKKLFKNDIHGFIKELEHEDYPFDEKLHHEMSSLKYRLEVNEDISLSQDSIKILEKYFIWLKKNPVTESDIQSPKRTLSASDHFFLIISKELHEIANNHEIYINDLNCLIAYCILDQYKQDKTEFTEILVICHGESTATSLVNVAIQLINYPHIHAIDMPLDHTLKQIEAEILNKFNFKKDSDILLIIDMGSLKSLKDFIRSNYQAQVYSIDMASTLIVLDACKLAKYDEKKAYEIMTKITESYNIRSDYDKEKKVIVTSCLTGEGTAERLACYLKDFLDKNNIRDVEILSYGSEDDLSYILTHKNVIAIIGTVNPHFNNISSIQKEIPFIGIERLLFGDGEKLLQDLVCKKKGKMVEYEKPDQIESLDEVKQLATQFISENIDKAYKEKILTCTLQTLEDIEESLQIHISVNQTARFLIHYAFCIERLIDNDPVTECADLDDIQSKHSQLFSLVRQAIIKNLPSDITPITDAEVGYITMIFL</sequence>
<keyword evidence="2" id="KW-0547">Nucleotide-binding</keyword>
<evidence type="ECO:0000256" key="1">
    <source>
        <dbReference type="ARBA" id="ARBA00022679"/>
    </source>
</evidence>
<dbReference type="EMBL" id="JACHHD010000026">
    <property type="protein sequence ID" value="MBB5185735.1"/>
    <property type="molecule type" value="Genomic_DNA"/>
</dbReference>
<dbReference type="PROSITE" id="PS51096">
    <property type="entry name" value="PTS_EIIA_TYPE_4"/>
    <property type="match status" value="1"/>
</dbReference>
<dbReference type="Proteomes" id="UP000521313">
    <property type="component" value="Unassembled WGS sequence"/>
</dbReference>
<evidence type="ECO:0000259" key="6">
    <source>
        <dbReference type="PROSITE" id="PS51096"/>
    </source>
</evidence>
<dbReference type="Pfam" id="PF00874">
    <property type="entry name" value="PRD"/>
    <property type="match status" value="1"/>
</dbReference>
<dbReference type="InterPro" id="IPR002078">
    <property type="entry name" value="Sigma_54_int"/>
</dbReference>
<dbReference type="PROSITE" id="PS50045">
    <property type="entry name" value="SIGMA54_INTERACT_4"/>
    <property type="match status" value="1"/>
</dbReference>
<evidence type="ECO:0000256" key="4">
    <source>
        <dbReference type="ARBA" id="ARBA00023125"/>
    </source>
</evidence>
<dbReference type="GO" id="GO:0005524">
    <property type="term" value="F:ATP binding"/>
    <property type="evidence" value="ECO:0007669"/>
    <property type="project" value="UniProtKB-KW"/>
</dbReference>
<evidence type="ECO:0000313" key="9">
    <source>
        <dbReference type="Proteomes" id="UP000521313"/>
    </source>
</evidence>
<dbReference type="SUPFAM" id="SSF46785">
    <property type="entry name" value="Winged helix' DNA-binding domain"/>
    <property type="match status" value="1"/>
</dbReference>
<dbReference type="RefSeq" id="WP_183376967.1">
    <property type="nucleotide sequence ID" value="NZ_JACHHD010000026.1"/>
</dbReference>
<proteinExistence type="predicted"/>
<dbReference type="InterPro" id="IPR011608">
    <property type="entry name" value="PRD"/>
</dbReference>
<dbReference type="PANTHER" id="PTHR32071">
    <property type="entry name" value="TRANSCRIPTIONAL REGULATORY PROTEIN"/>
    <property type="match status" value="1"/>
</dbReference>
<dbReference type="PANTHER" id="PTHR32071:SF38">
    <property type="entry name" value="PSP OPERON TRANSCRIPTIONAL ACTIVATOR"/>
    <property type="match status" value="1"/>
</dbReference>
<dbReference type="Gene3D" id="3.40.50.510">
    <property type="entry name" value="Phosphotransferase system, mannose-type IIA component"/>
    <property type="match status" value="1"/>
</dbReference>
<dbReference type="CDD" id="cd00009">
    <property type="entry name" value="AAA"/>
    <property type="match status" value="1"/>
</dbReference>
<dbReference type="GO" id="GO:0003677">
    <property type="term" value="F:DNA binding"/>
    <property type="evidence" value="ECO:0007669"/>
    <property type="project" value="UniProtKB-KW"/>
</dbReference>
<dbReference type="SUPFAM" id="SSF53062">
    <property type="entry name" value="PTS system fructose IIA component-like"/>
    <property type="match status" value="1"/>
</dbReference>
<reference evidence="8 9" key="1">
    <citation type="submission" date="2020-08" db="EMBL/GenBank/DDBJ databases">
        <title>Genomic Encyclopedia of Type Strains, Phase IV (KMG-IV): sequencing the most valuable type-strain genomes for metagenomic binning, comparative biology and taxonomic classification.</title>
        <authorList>
            <person name="Goeker M."/>
        </authorList>
    </citation>
    <scope>NUCLEOTIDE SEQUENCE [LARGE SCALE GENOMIC DNA]</scope>
    <source>
        <strain evidence="8 9">DSM 26963</strain>
    </source>
</reference>
<accession>A0A7W8D566</accession>
<keyword evidence="3" id="KW-0067">ATP-binding</keyword>
<dbReference type="InterPro" id="IPR027417">
    <property type="entry name" value="P-loop_NTPase"/>
</dbReference>
<evidence type="ECO:0000313" key="8">
    <source>
        <dbReference type="EMBL" id="MBB5185735.1"/>
    </source>
</evidence>
<dbReference type="SUPFAM" id="SSF52540">
    <property type="entry name" value="P-loop containing nucleoside triphosphate hydrolases"/>
    <property type="match status" value="1"/>
</dbReference>
<evidence type="ECO:0000256" key="3">
    <source>
        <dbReference type="ARBA" id="ARBA00022840"/>
    </source>
</evidence>
<dbReference type="AlphaFoldDB" id="A0A7W8D566"/>
<dbReference type="Pfam" id="PF00158">
    <property type="entry name" value="Sigma54_activat"/>
    <property type="match status" value="1"/>
</dbReference>
<dbReference type="GO" id="GO:0006355">
    <property type="term" value="P:regulation of DNA-templated transcription"/>
    <property type="evidence" value="ECO:0007669"/>
    <property type="project" value="InterPro"/>
</dbReference>
<keyword evidence="1" id="KW-0808">Transferase</keyword>
<gene>
    <name evidence="8" type="ORF">HNQ43_001815</name>
</gene>
<keyword evidence="4" id="KW-0238">DNA-binding</keyword>
<dbReference type="GO" id="GO:0016740">
    <property type="term" value="F:transferase activity"/>
    <property type="evidence" value="ECO:0007669"/>
    <property type="project" value="UniProtKB-KW"/>
</dbReference>
<dbReference type="GO" id="GO:0016020">
    <property type="term" value="C:membrane"/>
    <property type="evidence" value="ECO:0007669"/>
    <property type="project" value="InterPro"/>
</dbReference>
<dbReference type="InterPro" id="IPR036390">
    <property type="entry name" value="WH_DNA-bd_sf"/>
</dbReference>
<evidence type="ECO:0000259" key="7">
    <source>
        <dbReference type="PROSITE" id="PS51372"/>
    </source>
</evidence>
<evidence type="ECO:0000259" key="5">
    <source>
        <dbReference type="PROSITE" id="PS50045"/>
    </source>
</evidence>
<dbReference type="InterPro" id="IPR036634">
    <property type="entry name" value="PRD_sf"/>
</dbReference>
<organism evidence="8 9">
    <name type="scientific">Faecalicoccus acidiformans</name>
    <dbReference type="NCBI Taxonomy" id="915173"/>
    <lineage>
        <taxon>Bacteria</taxon>
        <taxon>Bacillati</taxon>
        <taxon>Bacillota</taxon>
        <taxon>Erysipelotrichia</taxon>
        <taxon>Erysipelotrichales</taxon>
        <taxon>Erysipelotrichaceae</taxon>
        <taxon>Faecalicoccus</taxon>
    </lineage>
</organism>
<dbReference type="PROSITE" id="PS51372">
    <property type="entry name" value="PRD_2"/>
    <property type="match status" value="1"/>
</dbReference>
<feature type="domain" description="PTS EIIA type-4" evidence="6">
    <location>
        <begin position="522"/>
        <end position="654"/>
    </location>
</feature>
<feature type="domain" description="PRD" evidence="7">
    <location>
        <begin position="783"/>
        <end position="880"/>
    </location>
</feature>
<dbReference type="Gene3D" id="1.10.10.10">
    <property type="entry name" value="Winged helix-like DNA-binding domain superfamily/Winged helix DNA-binding domain"/>
    <property type="match status" value="1"/>
</dbReference>
<dbReference type="GO" id="GO:0009401">
    <property type="term" value="P:phosphoenolpyruvate-dependent sugar phosphotransferase system"/>
    <property type="evidence" value="ECO:0007669"/>
    <property type="project" value="InterPro"/>
</dbReference>
<dbReference type="Gene3D" id="3.40.50.300">
    <property type="entry name" value="P-loop containing nucleotide triphosphate hydrolases"/>
    <property type="match status" value="1"/>
</dbReference>
<dbReference type="SMART" id="SM00382">
    <property type="entry name" value="AAA"/>
    <property type="match status" value="1"/>
</dbReference>
<dbReference type="InterPro" id="IPR004701">
    <property type="entry name" value="PTS_EIIA_man-typ"/>
</dbReference>
<dbReference type="InterPro" id="IPR036662">
    <property type="entry name" value="PTS_EIIA_man-typ_sf"/>
</dbReference>
<dbReference type="SUPFAM" id="SSF63520">
    <property type="entry name" value="PTS-regulatory domain, PRD"/>
    <property type="match status" value="1"/>
</dbReference>